<keyword evidence="5" id="KW-0732">Signal</keyword>
<reference evidence="12 15" key="3">
    <citation type="submission" date="2018-07" db="EMBL/GenBank/DDBJ databases">
        <title>Leeuwenhoekiella genomics.</title>
        <authorList>
            <person name="Tahon G."/>
            <person name="Willems A."/>
        </authorList>
    </citation>
    <scope>NUCLEOTIDE SEQUENCE [LARGE SCALE GENOMIC DNA]</scope>
    <source>
        <strain evidence="12 15">LMG 24856</strain>
    </source>
</reference>
<dbReference type="InterPro" id="IPR017853">
    <property type="entry name" value="GH"/>
</dbReference>
<dbReference type="Proteomes" id="UP000290037">
    <property type="component" value="Unassembled WGS sequence"/>
</dbReference>
<evidence type="ECO:0000313" key="15">
    <source>
        <dbReference type="Proteomes" id="UP000290037"/>
    </source>
</evidence>
<evidence type="ECO:0000256" key="7">
    <source>
        <dbReference type="ARBA" id="ARBA00023277"/>
    </source>
</evidence>
<dbReference type="RefSeq" id="WP_072982810.1">
    <property type="nucleotide sequence ID" value="NZ_FQXT01000003.1"/>
</dbReference>
<dbReference type="PROSITE" id="PS51257">
    <property type="entry name" value="PROKAR_LIPOPROTEIN"/>
    <property type="match status" value="1"/>
</dbReference>
<dbReference type="InterPro" id="IPR001000">
    <property type="entry name" value="GH10_dom"/>
</dbReference>
<dbReference type="Gene3D" id="2.60.120.260">
    <property type="entry name" value="Galactose-binding domain-like"/>
    <property type="match status" value="1"/>
</dbReference>
<evidence type="ECO:0000259" key="11">
    <source>
        <dbReference type="PROSITE" id="PS51760"/>
    </source>
</evidence>
<evidence type="ECO:0000313" key="13">
    <source>
        <dbReference type="EMBL" id="SHI09627.1"/>
    </source>
</evidence>
<protein>
    <recommendedName>
        <fullName evidence="3">endo-1,4-beta-xylanase</fullName>
        <ecNumber evidence="3">3.2.1.8</ecNumber>
    </recommendedName>
</protein>
<dbReference type="OrthoDB" id="1032269at2"/>
<dbReference type="PROSITE" id="PS00591">
    <property type="entry name" value="GH10_1"/>
    <property type="match status" value="1"/>
</dbReference>
<evidence type="ECO:0000256" key="6">
    <source>
        <dbReference type="ARBA" id="ARBA00022801"/>
    </source>
</evidence>
<accession>A0A1M5YC73</accession>
<dbReference type="SUPFAM" id="SSF51445">
    <property type="entry name" value="(Trans)glycosidases"/>
    <property type="match status" value="1"/>
</dbReference>
<dbReference type="EMBL" id="QOVN01000002">
    <property type="protein sequence ID" value="RXG30646.1"/>
    <property type="molecule type" value="Genomic_DNA"/>
</dbReference>
<keyword evidence="4" id="KW-0858">Xylan degradation</keyword>
<proteinExistence type="inferred from homology"/>
<keyword evidence="15" id="KW-1185">Reference proteome</keyword>
<evidence type="ECO:0000256" key="10">
    <source>
        <dbReference type="PROSITE-ProRule" id="PRU10061"/>
    </source>
</evidence>
<dbReference type="PROSITE" id="PS51760">
    <property type="entry name" value="GH10_2"/>
    <property type="match status" value="1"/>
</dbReference>
<dbReference type="AlphaFoldDB" id="A0A1M5YC73"/>
<dbReference type="EC" id="3.2.1.8" evidence="3"/>
<evidence type="ECO:0000313" key="12">
    <source>
        <dbReference type="EMBL" id="RXG30646.1"/>
    </source>
</evidence>
<evidence type="ECO:0000256" key="2">
    <source>
        <dbReference type="ARBA" id="ARBA00007495"/>
    </source>
</evidence>
<evidence type="ECO:0000256" key="3">
    <source>
        <dbReference type="ARBA" id="ARBA00012590"/>
    </source>
</evidence>
<dbReference type="Pfam" id="PF00331">
    <property type="entry name" value="Glyco_hydro_10"/>
    <property type="match status" value="2"/>
</dbReference>
<dbReference type="SUPFAM" id="SSF49785">
    <property type="entry name" value="Galactose-binding domain-like"/>
    <property type="match status" value="2"/>
</dbReference>
<evidence type="ECO:0000256" key="4">
    <source>
        <dbReference type="ARBA" id="ARBA00022651"/>
    </source>
</evidence>
<gene>
    <name evidence="12" type="ORF">DSM01_1397</name>
    <name evidence="13" type="ORF">SAMN04487999_2106</name>
</gene>
<dbReference type="GO" id="GO:0045493">
    <property type="term" value="P:xylan catabolic process"/>
    <property type="evidence" value="ECO:0007669"/>
    <property type="project" value="UniProtKB-KW"/>
</dbReference>
<keyword evidence="9" id="KW-0624">Polysaccharide degradation</keyword>
<evidence type="ECO:0000256" key="8">
    <source>
        <dbReference type="ARBA" id="ARBA00023295"/>
    </source>
</evidence>
<dbReference type="InterPro" id="IPR031158">
    <property type="entry name" value="GH10_AS"/>
</dbReference>
<evidence type="ECO:0000256" key="1">
    <source>
        <dbReference type="ARBA" id="ARBA00000681"/>
    </source>
</evidence>
<feature type="domain" description="GH10" evidence="11">
    <location>
        <begin position="440"/>
        <end position="716"/>
    </location>
</feature>
<keyword evidence="6 13" id="KW-0378">Hydrolase</keyword>
<comment type="catalytic activity">
    <reaction evidence="1">
        <text>Endohydrolysis of (1-&gt;4)-beta-D-xylosidic linkages in xylans.</text>
        <dbReference type="EC" id="3.2.1.8"/>
    </reaction>
</comment>
<reference evidence="14" key="2">
    <citation type="submission" date="2016-11" db="EMBL/GenBank/DDBJ databases">
        <authorList>
            <person name="Varghese N."/>
            <person name="Submissions S."/>
        </authorList>
    </citation>
    <scope>NUCLEOTIDE SEQUENCE [LARGE SCALE GENOMIC DNA]</scope>
    <source>
        <strain evidence="14">DSM 19859</strain>
    </source>
</reference>
<dbReference type="STRING" id="573501.SAMN04487999_2106"/>
<evidence type="ECO:0000313" key="14">
    <source>
        <dbReference type="Proteomes" id="UP000184240"/>
    </source>
</evidence>
<evidence type="ECO:0000256" key="5">
    <source>
        <dbReference type="ARBA" id="ARBA00022729"/>
    </source>
</evidence>
<dbReference type="Gene3D" id="3.20.20.80">
    <property type="entry name" value="Glycosidases"/>
    <property type="match status" value="2"/>
</dbReference>
<dbReference type="SMART" id="SM00633">
    <property type="entry name" value="Glyco_10"/>
    <property type="match status" value="1"/>
</dbReference>
<comment type="similarity">
    <text evidence="2">Belongs to the glycosyl hydrolase 10 (cellulase F) family.</text>
</comment>
<dbReference type="PANTHER" id="PTHR31490:SF88">
    <property type="entry name" value="BETA-XYLANASE"/>
    <property type="match status" value="1"/>
</dbReference>
<dbReference type="InterPro" id="IPR044846">
    <property type="entry name" value="GH10"/>
</dbReference>
<name>A0A1M5YC73_9FLAO</name>
<organism evidence="13 14">
    <name type="scientific">Leeuwenhoekiella palythoae</name>
    <dbReference type="NCBI Taxonomy" id="573501"/>
    <lineage>
        <taxon>Bacteria</taxon>
        <taxon>Pseudomonadati</taxon>
        <taxon>Bacteroidota</taxon>
        <taxon>Flavobacteriia</taxon>
        <taxon>Flavobacteriales</taxon>
        <taxon>Flavobacteriaceae</taxon>
        <taxon>Leeuwenhoekiella</taxon>
    </lineage>
</organism>
<evidence type="ECO:0000256" key="9">
    <source>
        <dbReference type="ARBA" id="ARBA00023326"/>
    </source>
</evidence>
<sequence>METFYLKRLLLIVPILSVFSCVDLDPLEYQVEKPLSIEQQEELDQLEPLKEYIGESSLKLGAGVSISSYNSQGTVFSLSNSNFQELTAGYGMKHGAVVNDNGELNLDEVSQFVNHAKEAGLSIYGHTLAWHSNQNATFLNSTIAPTILPAQSNPEWETILSIDFESDDQSGYQSNGPNAALAFTSDGAGFNGEGRALTITNAEVRPNEWDSQLFVTFPEATEVGQVFRLEMDIKSDVDTSINTQAHTAPGSYKHYDFFGTLTANPTWKHISIDVTINENTSGCNTIAFNLGTTAATYQFDNIEVSKYNENGNGPDWEDLLDQPFETDAQNGYQSNGPNAVLSFTAMGEGAEDSGRALEITNAEVRPNEWESQLFVTFPKVTEVGQKFKLEMDVRADAVAAINTQAQTAPGAYKHYNFFGTINATTQWKHINTEVTINESTAGCNTIAFNLGLTATTYYFDNLKVSWFNEEAGQDIIIEMSEEEKKDTLSFHLDKWISGIMEVSKSNTFAWDVVNEPMDDGNPYELKSGIGKSEMAADEFYWQDYLGKDYAVEAFNLAAKYGNADDILFINDYNLEYNIDKCKGIIAYVNYIEEQGARVDGIGTQMHINIDSDRSKIIEMFKLLAATGKQIKISELDIGIGVQTKDATEELYLAQADMYHFVISEYFKLIPQNQQYGITIWSPTDSPSNSSWRAGEPIGLWTESFTRKLAYKGVVEALQSKEIN</sequence>
<keyword evidence="7" id="KW-0119">Carbohydrate metabolism</keyword>
<dbReference type="GO" id="GO:0031176">
    <property type="term" value="F:endo-1,4-beta-xylanase activity"/>
    <property type="evidence" value="ECO:0007669"/>
    <property type="project" value="UniProtKB-EC"/>
</dbReference>
<dbReference type="EMBL" id="FQXT01000003">
    <property type="protein sequence ID" value="SHI09627.1"/>
    <property type="molecule type" value="Genomic_DNA"/>
</dbReference>
<dbReference type="Proteomes" id="UP000184240">
    <property type="component" value="Unassembled WGS sequence"/>
</dbReference>
<dbReference type="InterPro" id="IPR008979">
    <property type="entry name" value="Galactose-bd-like_sf"/>
</dbReference>
<keyword evidence="8" id="KW-0326">Glycosidase</keyword>
<feature type="active site" description="Nucleophile" evidence="10">
    <location>
        <position position="634"/>
    </location>
</feature>
<dbReference type="PANTHER" id="PTHR31490">
    <property type="entry name" value="GLYCOSYL HYDROLASE"/>
    <property type="match status" value="1"/>
</dbReference>
<reference evidence="13" key="1">
    <citation type="submission" date="2016-11" db="EMBL/GenBank/DDBJ databases">
        <authorList>
            <person name="Jaros S."/>
            <person name="Januszkiewicz K."/>
            <person name="Wedrychowicz H."/>
        </authorList>
    </citation>
    <scope>NUCLEOTIDE SEQUENCE [LARGE SCALE GENOMIC DNA]</scope>
    <source>
        <strain evidence="13">DSM 19859</strain>
    </source>
</reference>